<protein>
    <submittedName>
        <fullName evidence="1">Uncharacterized protein</fullName>
    </submittedName>
</protein>
<dbReference type="EMBL" id="SMKP01000101">
    <property type="protein sequence ID" value="TDD16639.1"/>
    <property type="molecule type" value="Genomic_DNA"/>
</dbReference>
<name>A0A4R4WCQ5_9ACTN</name>
<organism evidence="1 2">
    <name type="scientific">Nonomuraea diastatica</name>
    <dbReference type="NCBI Taxonomy" id="1848329"/>
    <lineage>
        <taxon>Bacteria</taxon>
        <taxon>Bacillati</taxon>
        <taxon>Actinomycetota</taxon>
        <taxon>Actinomycetes</taxon>
        <taxon>Streptosporangiales</taxon>
        <taxon>Streptosporangiaceae</taxon>
        <taxon>Nonomuraea</taxon>
    </lineage>
</organism>
<dbReference type="AlphaFoldDB" id="A0A4R4WCQ5"/>
<evidence type="ECO:0000313" key="1">
    <source>
        <dbReference type="EMBL" id="TDD16639.1"/>
    </source>
</evidence>
<dbReference type="OrthoDB" id="3828886at2"/>
<sequence>MSYPITAAVSLSAGQVTLARKDLLATSTGPAARASAVSATWRPEPSSGARRVEPARAGRRLRGVHRLALIAALFAVSLAGCSEGAPCTLIGTPVGVSVTVKAPVAAQADTAEMEACWDGACRQARAELRTVRRAGEETCDGDTCSVTAVPTADKRGFGTVQGLPKRPVEVRLTLKGAGSEPVAEHTVTVTPKGRFPNGPGCGEGGPNVVLTVEADGTVRES</sequence>
<comment type="caution">
    <text evidence="1">The sequence shown here is derived from an EMBL/GenBank/DDBJ whole genome shotgun (WGS) entry which is preliminary data.</text>
</comment>
<accession>A0A4R4WCQ5</accession>
<gene>
    <name evidence="1" type="ORF">E1294_30540</name>
</gene>
<proteinExistence type="predicted"/>
<keyword evidence="2" id="KW-1185">Reference proteome</keyword>
<dbReference type="Proteomes" id="UP000294543">
    <property type="component" value="Unassembled WGS sequence"/>
</dbReference>
<dbReference type="RefSeq" id="WP_132514116.1">
    <property type="nucleotide sequence ID" value="NZ_SMKP01000101.1"/>
</dbReference>
<evidence type="ECO:0000313" key="2">
    <source>
        <dbReference type="Proteomes" id="UP000294543"/>
    </source>
</evidence>
<reference evidence="1 2" key="1">
    <citation type="submission" date="2019-03" db="EMBL/GenBank/DDBJ databases">
        <title>Draft genome sequences of novel Actinobacteria.</title>
        <authorList>
            <person name="Sahin N."/>
            <person name="Ay H."/>
            <person name="Saygin H."/>
        </authorList>
    </citation>
    <scope>NUCLEOTIDE SEQUENCE [LARGE SCALE GENOMIC DNA]</scope>
    <source>
        <strain evidence="1 2">KC712</strain>
    </source>
</reference>